<protein>
    <recommendedName>
        <fullName evidence="2">DUF3833 family protein</fullName>
    </recommendedName>
</protein>
<evidence type="ECO:0008006" key="2">
    <source>
        <dbReference type="Google" id="ProtNLM"/>
    </source>
</evidence>
<proteinExistence type="predicted"/>
<organism evidence="1">
    <name type="scientific">uncultured Sphingomonas sp</name>
    <dbReference type="NCBI Taxonomy" id="158754"/>
    <lineage>
        <taxon>Bacteria</taxon>
        <taxon>Pseudomonadati</taxon>
        <taxon>Pseudomonadota</taxon>
        <taxon>Alphaproteobacteria</taxon>
        <taxon>Sphingomonadales</taxon>
        <taxon>Sphingomonadaceae</taxon>
        <taxon>Sphingomonas</taxon>
        <taxon>environmental samples</taxon>
    </lineage>
</organism>
<evidence type="ECO:0000313" key="1">
    <source>
        <dbReference type="EMBL" id="CAA9512624.1"/>
    </source>
</evidence>
<accession>A0A6J4T451</accession>
<dbReference type="AlphaFoldDB" id="A0A6J4T451"/>
<gene>
    <name evidence="1" type="ORF">AVDCRST_MAG09-1706</name>
</gene>
<name>A0A6J4T451_9SPHN</name>
<dbReference type="InterPro" id="IPR024409">
    <property type="entry name" value="DUF3833"/>
</dbReference>
<sequence length="193" mass="21018">MGQPRAELRARGKLCALLRYDPMLALPKPLTGRAFLTSAALLAAVAPAASAREGGGTEPLGFFEGRTEMVSTIKVVAKKPYRSRTLGRGQILPDGSLALVQHVQEDGKPPLERRWRIKRVADGRFAGTMSDAAGPVTVREVDGKYQFRFRIKGGLDVDQWLTPQPGGRIAHSRTTVKKFGIRVATSEGTIRKL</sequence>
<dbReference type="Pfam" id="PF12915">
    <property type="entry name" value="DUF3833"/>
    <property type="match status" value="1"/>
</dbReference>
<dbReference type="EMBL" id="CADCVZ010000036">
    <property type="protein sequence ID" value="CAA9512624.1"/>
    <property type="molecule type" value="Genomic_DNA"/>
</dbReference>
<reference evidence="1" key="1">
    <citation type="submission" date="2020-02" db="EMBL/GenBank/DDBJ databases">
        <authorList>
            <person name="Meier V. D."/>
        </authorList>
    </citation>
    <scope>NUCLEOTIDE SEQUENCE</scope>
    <source>
        <strain evidence="1">AVDCRST_MAG09</strain>
    </source>
</reference>